<evidence type="ECO:0000313" key="2">
    <source>
        <dbReference type="EMBL" id="ORD94665.1"/>
    </source>
</evidence>
<protein>
    <submittedName>
        <fullName evidence="2">Uncharacterized protein</fullName>
    </submittedName>
</protein>
<dbReference type="OrthoDB" id="21449at2759"/>
<dbReference type="Pfam" id="PF09341">
    <property type="entry name" value="Pcc1"/>
    <property type="match status" value="1"/>
</dbReference>
<comment type="similarity">
    <text evidence="1">Belongs to the CTAG/PCC1 family.</text>
</comment>
<gene>
    <name evidence="2" type="ORF">ECANGB1_242</name>
</gene>
<evidence type="ECO:0000313" key="3">
    <source>
        <dbReference type="Proteomes" id="UP000192639"/>
    </source>
</evidence>
<dbReference type="VEuPathDB" id="MicrosporidiaDB:ECANGB1_242"/>
<dbReference type="Proteomes" id="UP000192639">
    <property type="component" value="Unassembled WGS sequence"/>
</dbReference>
<reference evidence="2 3" key="1">
    <citation type="journal article" date="2017" name="Environ. Microbiol.">
        <title>Decay of the glycolytic pathway and adaptation to intranuclear parasitism within Enterocytozoonidae microsporidia.</title>
        <authorList>
            <person name="Wiredu Boakye D."/>
            <person name="Jaroenlak P."/>
            <person name="Prachumwat A."/>
            <person name="Williams T.A."/>
            <person name="Bateman K.S."/>
            <person name="Itsathitphaisarn O."/>
            <person name="Sritunyalucksana K."/>
            <person name="Paszkiewicz K.H."/>
            <person name="Moore K.A."/>
            <person name="Stentiford G.D."/>
            <person name="Williams B.A."/>
        </authorList>
    </citation>
    <scope>NUCLEOTIDE SEQUENCE [LARGE SCALE GENOMIC DNA]</scope>
    <source>
        <strain evidence="2 3">GB1</strain>
    </source>
</reference>
<name>A0A1Y1S9D1_9MICR</name>
<dbReference type="InterPro" id="IPR015419">
    <property type="entry name" value="CTAG/Pcc1"/>
</dbReference>
<evidence type="ECO:0000256" key="1">
    <source>
        <dbReference type="ARBA" id="ARBA00007073"/>
    </source>
</evidence>
<comment type="caution">
    <text evidence="2">The sequence shown here is derived from an EMBL/GenBank/DDBJ whole genome shotgun (WGS) entry which is preliminary data.</text>
</comment>
<accession>A0A1Y1S9D1</accession>
<dbReference type="EMBL" id="LWDP01000012">
    <property type="protein sequence ID" value="ORD94665.1"/>
    <property type="molecule type" value="Genomic_DNA"/>
</dbReference>
<keyword evidence="3" id="KW-1185">Reference proteome</keyword>
<dbReference type="AlphaFoldDB" id="A0A1Y1S9D1"/>
<proteinExistence type="inferred from homology"/>
<organism evidence="2 3">
    <name type="scientific">Enterospora canceri</name>
    <dbReference type="NCBI Taxonomy" id="1081671"/>
    <lineage>
        <taxon>Eukaryota</taxon>
        <taxon>Fungi</taxon>
        <taxon>Fungi incertae sedis</taxon>
        <taxon>Microsporidia</taxon>
        <taxon>Enterocytozoonidae</taxon>
        <taxon>Enterospora</taxon>
    </lineage>
</organism>
<sequence length="77" mass="8771">MPTAQFEIECDYAEMVVKAATFEDRENVTYSVVDGNKIVLQFKAKTVKSLIKATYSVCNKIQLSMETVEKFKPKKSE</sequence>